<dbReference type="PANTHER" id="PTHR30349">
    <property type="entry name" value="PHAGE INTEGRASE-RELATED"/>
    <property type="match status" value="1"/>
</dbReference>
<dbReference type="PROSITE" id="PS51898">
    <property type="entry name" value="TYR_RECOMBINASE"/>
    <property type="match status" value="1"/>
</dbReference>
<name>A0A383F2Z3_9ZZZZ</name>
<dbReference type="InterPro" id="IPR050090">
    <property type="entry name" value="Tyrosine_recombinase_XerCD"/>
</dbReference>
<feature type="domain" description="Tyr recombinase" evidence="2">
    <location>
        <begin position="1"/>
        <end position="98"/>
    </location>
</feature>
<dbReference type="EMBL" id="UINC01230916">
    <property type="protein sequence ID" value="SVE63234.1"/>
    <property type="molecule type" value="Genomic_DNA"/>
</dbReference>
<dbReference type="GO" id="GO:0003677">
    <property type="term" value="F:DNA binding"/>
    <property type="evidence" value="ECO:0007669"/>
    <property type="project" value="InterPro"/>
</dbReference>
<accession>A0A383F2Z3</accession>
<organism evidence="3">
    <name type="scientific">marine metagenome</name>
    <dbReference type="NCBI Taxonomy" id="408172"/>
    <lineage>
        <taxon>unclassified sequences</taxon>
        <taxon>metagenomes</taxon>
        <taxon>ecological metagenomes</taxon>
    </lineage>
</organism>
<proteinExistence type="predicted"/>
<protein>
    <recommendedName>
        <fullName evidence="2">Tyr recombinase domain-containing protein</fullName>
    </recommendedName>
</protein>
<dbReference type="InterPro" id="IPR013762">
    <property type="entry name" value="Integrase-like_cat_sf"/>
</dbReference>
<dbReference type="Pfam" id="PF00589">
    <property type="entry name" value="Phage_integrase"/>
    <property type="match status" value="1"/>
</dbReference>
<evidence type="ECO:0000259" key="2">
    <source>
        <dbReference type="PROSITE" id="PS51898"/>
    </source>
</evidence>
<dbReference type="AlphaFoldDB" id="A0A383F2Z3"/>
<reference evidence="3" key="1">
    <citation type="submission" date="2018-05" db="EMBL/GenBank/DDBJ databases">
        <authorList>
            <person name="Lanie J.A."/>
            <person name="Ng W.-L."/>
            <person name="Kazmierczak K.M."/>
            <person name="Andrzejewski T.M."/>
            <person name="Davidsen T.M."/>
            <person name="Wayne K.J."/>
            <person name="Tettelin H."/>
            <person name="Glass J.I."/>
            <person name="Rusch D."/>
            <person name="Podicherti R."/>
            <person name="Tsui H.-C.T."/>
            <person name="Winkler M.E."/>
        </authorList>
    </citation>
    <scope>NUCLEOTIDE SEQUENCE</scope>
</reference>
<dbReference type="PANTHER" id="PTHR30349:SF91">
    <property type="entry name" value="INTA PROTEIN"/>
    <property type="match status" value="1"/>
</dbReference>
<dbReference type="SUPFAM" id="SSF56349">
    <property type="entry name" value="DNA breaking-rejoining enzymes"/>
    <property type="match status" value="1"/>
</dbReference>
<dbReference type="Gene3D" id="1.10.443.10">
    <property type="entry name" value="Intergrase catalytic core"/>
    <property type="match status" value="1"/>
</dbReference>
<dbReference type="GO" id="GO:0015074">
    <property type="term" value="P:DNA integration"/>
    <property type="evidence" value="ECO:0007669"/>
    <property type="project" value="InterPro"/>
</dbReference>
<evidence type="ECO:0000256" key="1">
    <source>
        <dbReference type="ARBA" id="ARBA00023172"/>
    </source>
</evidence>
<keyword evidence="1" id="KW-0233">DNA recombination</keyword>
<evidence type="ECO:0000313" key="3">
    <source>
        <dbReference type="EMBL" id="SVE63234.1"/>
    </source>
</evidence>
<sequence>MRLKAGPVWNQTGYVYTTEMGLPIDPNSVSQEFRKIVRKNNLPYGTLHGLRHAFATSLLSANVHPAVVQSALGHSSISITIDTYSHVMPGLEEADARRIDEVLKQAIGGNS</sequence>
<dbReference type="InterPro" id="IPR002104">
    <property type="entry name" value="Integrase_catalytic"/>
</dbReference>
<dbReference type="InterPro" id="IPR011010">
    <property type="entry name" value="DNA_brk_join_enz"/>
</dbReference>
<gene>
    <name evidence="3" type="ORF">METZ01_LOCUS516088</name>
</gene>
<dbReference type="GO" id="GO:0006310">
    <property type="term" value="P:DNA recombination"/>
    <property type="evidence" value="ECO:0007669"/>
    <property type="project" value="UniProtKB-KW"/>
</dbReference>